<organism evidence="10 11">
    <name type="scientific">Candidatus Amesbacteria bacterium GW2011_GWA1_47_16</name>
    <dbReference type="NCBI Taxonomy" id="1618353"/>
    <lineage>
        <taxon>Bacteria</taxon>
        <taxon>Candidatus Amesiibacteriota</taxon>
    </lineage>
</organism>
<evidence type="ECO:0000256" key="6">
    <source>
        <dbReference type="ARBA" id="ARBA00022989"/>
    </source>
</evidence>
<dbReference type="PRINTS" id="PR01806">
    <property type="entry name" value="VIRFACTRMVIN"/>
</dbReference>
<feature type="transmembrane region" description="Helical" evidence="8">
    <location>
        <begin position="334"/>
        <end position="356"/>
    </location>
</feature>
<feature type="transmembrane region" description="Helical" evidence="8">
    <location>
        <begin position="54"/>
        <end position="73"/>
    </location>
</feature>
<dbReference type="GO" id="GO:0034204">
    <property type="term" value="P:lipid translocation"/>
    <property type="evidence" value="ECO:0007669"/>
    <property type="project" value="TreeGrafter"/>
</dbReference>
<keyword evidence="6 8" id="KW-1133">Transmembrane helix</keyword>
<keyword evidence="7 8" id="KW-0472">Membrane</keyword>
<protein>
    <recommendedName>
        <fullName evidence="8">Probable lipid II flippase MurJ</fullName>
    </recommendedName>
</protein>
<dbReference type="NCBIfam" id="TIGR01695">
    <property type="entry name" value="murJ_mviN"/>
    <property type="match status" value="1"/>
</dbReference>
<keyword evidence="8 9" id="KW-0961">Cell wall biogenesis/degradation</keyword>
<dbReference type="InterPro" id="IPR051050">
    <property type="entry name" value="Lipid_II_flippase_MurJ/MviN"/>
</dbReference>
<dbReference type="GO" id="GO:0005886">
    <property type="term" value="C:plasma membrane"/>
    <property type="evidence" value="ECO:0007669"/>
    <property type="project" value="UniProtKB-SubCell"/>
</dbReference>
<dbReference type="PIRSF" id="PIRSF002869">
    <property type="entry name" value="MviN"/>
    <property type="match status" value="1"/>
</dbReference>
<keyword evidence="4 8" id="KW-0133">Cell shape</keyword>
<dbReference type="HAMAP" id="MF_02078">
    <property type="entry name" value="MurJ_MviN"/>
    <property type="match status" value="1"/>
</dbReference>
<dbReference type="InterPro" id="IPR004268">
    <property type="entry name" value="MurJ"/>
</dbReference>
<accession>A0A0G1S3D8</accession>
<feature type="transmembrane region" description="Helical" evidence="8">
    <location>
        <begin position="376"/>
        <end position="400"/>
    </location>
</feature>
<evidence type="ECO:0000256" key="2">
    <source>
        <dbReference type="ARBA" id="ARBA00022475"/>
    </source>
</evidence>
<feature type="transmembrane region" description="Helical" evidence="8">
    <location>
        <begin position="209"/>
        <end position="232"/>
    </location>
</feature>
<dbReference type="UniPathway" id="UPA00219"/>
<dbReference type="PANTHER" id="PTHR47019:SF1">
    <property type="entry name" value="LIPID II FLIPPASE MURJ"/>
    <property type="match status" value="1"/>
</dbReference>
<evidence type="ECO:0000256" key="7">
    <source>
        <dbReference type="ARBA" id="ARBA00023136"/>
    </source>
</evidence>
<dbReference type="PANTHER" id="PTHR47019">
    <property type="entry name" value="LIPID II FLIPPASE MURJ"/>
    <property type="match status" value="1"/>
</dbReference>
<keyword evidence="2 8" id="KW-1003">Cell membrane</keyword>
<evidence type="ECO:0000256" key="5">
    <source>
        <dbReference type="ARBA" id="ARBA00022984"/>
    </source>
</evidence>
<feature type="transmembrane region" description="Helical" evidence="8">
    <location>
        <begin position="113"/>
        <end position="134"/>
    </location>
</feature>
<dbReference type="GO" id="GO:0008360">
    <property type="term" value="P:regulation of cell shape"/>
    <property type="evidence" value="ECO:0007669"/>
    <property type="project" value="UniProtKB-UniRule"/>
</dbReference>
<feature type="transmembrane region" description="Helical" evidence="8">
    <location>
        <begin position="182"/>
        <end position="203"/>
    </location>
</feature>
<name>A0A0G1S3D8_9BACT</name>
<feature type="transmembrane region" description="Helical" evidence="8">
    <location>
        <begin position="407"/>
        <end position="428"/>
    </location>
</feature>
<dbReference type="CDD" id="cd13123">
    <property type="entry name" value="MATE_MurJ_like"/>
    <property type="match status" value="1"/>
</dbReference>
<evidence type="ECO:0000256" key="9">
    <source>
        <dbReference type="PIRNR" id="PIRNR002869"/>
    </source>
</evidence>
<dbReference type="Pfam" id="PF03023">
    <property type="entry name" value="MurJ"/>
    <property type="match status" value="1"/>
</dbReference>
<evidence type="ECO:0000256" key="4">
    <source>
        <dbReference type="ARBA" id="ARBA00022960"/>
    </source>
</evidence>
<dbReference type="AlphaFoldDB" id="A0A0G1S3D8"/>
<feature type="transmembrane region" description="Helical" evidence="8">
    <location>
        <begin position="29"/>
        <end position="49"/>
    </location>
</feature>
<keyword evidence="5 8" id="KW-0573">Peptidoglycan synthesis</keyword>
<feature type="transmembrane region" description="Helical" evidence="8">
    <location>
        <begin position="154"/>
        <end position="175"/>
    </location>
</feature>
<comment type="similarity">
    <text evidence="8 9">Belongs to the MurJ/MviN family.</text>
</comment>
<evidence type="ECO:0000256" key="3">
    <source>
        <dbReference type="ARBA" id="ARBA00022692"/>
    </source>
</evidence>
<evidence type="ECO:0000313" key="11">
    <source>
        <dbReference type="Proteomes" id="UP000034364"/>
    </source>
</evidence>
<dbReference type="GO" id="GO:0015648">
    <property type="term" value="F:lipid-linked peptidoglycan transporter activity"/>
    <property type="evidence" value="ECO:0007669"/>
    <property type="project" value="UniProtKB-UniRule"/>
</dbReference>
<comment type="function">
    <text evidence="8 9">Involved in peptidoglycan biosynthesis. Transports lipid-linked peptidoglycan precursors from the inner to the outer leaflet of the cytoplasmic membrane.</text>
</comment>
<feature type="transmembrane region" description="Helical" evidence="8">
    <location>
        <begin position="79"/>
        <end position="101"/>
    </location>
</feature>
<evidence type="ECO:0000256" key="8">
    <source>
        <dbReference type="HAMAP-Rule" id="MF_02078"/>
    </source>
</evidence>
<feature type="transmembrane region" description="Helical" evidence="8">
    <location>
        <begin position="434"/>
        <end position="454"/>
    </location>
</feature>
<gene>
    <name evidence="8" type="primary">murJ</name>
    <name evidence="10" type="ORF">UX87_C0015G0006</name>
</gene>
<sequence>MSQGGNIITHMRELLKNGSHLLYRKQTNILSAAFIIMSTYALSHIMGLFKTRLLISYFFGSRAALLDVYYAAFVIPDSLFQLLVIGSLSAAFIPVFTRYLARREEEAWTMASSAMNLVLLVFTVISAFIFIFAAPLSRLIAPGFDPVQIEIMASLLRVMLAAQLFFSVSGFLTGMIQSHQRFLIPALAPVAYNLGIILGIVFLSSPLGIYGPAVGVVLGASLHMLVQLPLALRLGFRFIPSINFRHSGVRETMRLMPPRALALGIDQVEQFAAVILASLLVPGSLTILNVARLLYAIPASLFGVTLGQAALPTLSRQSAEADRKTFISTLTETLLQSVFLALPVTILFIVLRIPIVRLVFGARSFPWLATLTTGKTLAILAFSAISSTLLQLIIRAFYALHDTRTPLVVGFFAALFDVSLSVVFVKVFNWNVLGLAAAISLTTFVETLVLFVILSSRLSPDNRLFFAASRPFSKMAVVALVMGISLWIPMRLLDRFVFDTTRTLPLIALTAITSSIGLGVYLFLSYLFQVRELSAFLSLARRLYQWPKFFAGPEPSEPLIIPASDQN</sequence>
<dbReference type="GO" id="GO:0009252">
    <property type="term" value="P:peptidoglycan biosynthetic process"/>
    <property type="evidence" value="ECO:0007669"/>
    <property type="project" value="UniProtKB-UniRule"/>
</dbReference>
<comment type="pathway">
    <text evidence="8">Cell wall biogenesis; peptidoglycan biosynthesis.</text>
</comment>
<comment type="subcellular location">
    <subcellularLocation>
        <location evidence="1 8">Cell membrane</location>
        <topology evidence="1 8">Multi-pass membrane protein</topology>
    </subcellularLocation>
</comment>
<dbReference type="Proteomes" id="UP000034364">
    <property type="component" value="Unassembled WGS sequence"/>
</dbReference>
<comment type="caution">
    <text evidence="10">The sequence shown here is derived from an EMBL/GenBank/DDBJ whole genome shotgun (WGS) entry which is preliminary data.</text>
</comment>
<dbReference type="GO" id="GO:0071555">
    <property type="term" value="P:cell wall organization"/>
    <property type="evidence" value="ECO:0007669"/>
    <property type="project" value="UniProtKB-UniRule"/>
</dbReference>
<feature type="transmembrane region" description="Helical" evidence="8">
    <location>
        <begin position="504"/>
        <end position="528"/>
    </location>
</feature>
<feature type="transmembrane region" description="Helical" evidence="8">
    <location>
        <begin position="475"/>
        <end position="492"/>
    </location>
</feature>
<dbReference type="EMBL" id="LCNV01000015">
    <property type="protein sequence ID" value="KKU63901.1"/>
    <property type="molecule type" value="Genomic_DNA"/>
</dbReference>
<reference evidence="10 11" key="1">
    <citation type="journal article" date="2015" name="Nature">
        <title>rRNA introns, odd ribosomes, and small enigmatic genomes across a large radiation of phyla.</title>
        <authorList>
            <person name="Brown C.T."/>
            <person name="Hug L.A."/>
            <person name="Thomas B.C."/>
            <person name="Sharon I."/>
            <person name="Castelle C.J."/>
            <person name="Singh A."/>
            <person name="Wilkins M.J."/>
            <person name="Williams K.H."/>
            <person name="Banfield J.F."/>
        </authorList>
    </citation>
    <scope>NUCLEOTIDE SEQUENCE [LARGE SCALE GENOMIC DNA]</scope>
</reference>
<keyword evidence="3 8" id="KW-0812">Transmembrane</keyword>
<evidence type="ECO:0000313" key="10">
    <source>
        <dbReference type="EMBL" id="KKU63901.1"/>
    </source>
</evidence>
<proteinExistence type="inferred from homology"/>
<keyword evidence="8 9" id="KW-0813">Transport</keyword>
<evidence type="ECO:0000256" key="1">
    <source>
        <dbReference type="ARBA" id="ARBA00004651"/>
    </source>
</evidence>